<evidence type="ECO:0000313" key="1">
    <source>
        <dbReference type="EMBL" id="MCW1933822.1"/>
    </source>
</evidence>
<name>A0ABT3H1Y3_9RHOB</name>
<dbReference type="RefSeq" id="WP_264506693.1">
    <property type="nucleotide sequence ID" value="NZ_JAPDFL010000001.1"/>
</dbReference>
<evidence type="ECO:0000313" key="2">
    <source>
        <dbReference type="Proteomes" id="UP001208938"/>
    </source>
</evidence>
<gene>
    <name evidence="1" type="ORF">OKW52_16555</name>
</gene>
<dbReference type="Proteomes" id="UP001208938">
    <property type="component" value="Unassembled WGS sequence"/>
</dbReference>
<comment type="caution">
    <text evidence="1">The sequence shown here is derived from an EMBL/GenBank/DDBJ whole genome shotgun (WGS) entry which is preliminary data.</text>
</comment>
<accession>A0ABT3H1Y3</accession>
<dbReference type="Gene3D" id="1.10.10.10">
    <property type="entry name" value="Winged helix-like DNA-binding domain superfamily/Winged helix DNA-binding domain"/>
    <property type="match status" value="1"/>
</dbReference>
<proteinExistence type="predicted"/>
<dbReference type="InterPro" id="IPR036390">
    <property type="entry name" value="WH_DNA-bd_sf"/>
</dbReference>
<keyword evidence="2" id="KW-1185">Reference proteome</keyword>
<reference evidence="1 2" key="1">
    <citation type="submission" date="2022-10" db="EMBL/GenBank/DDBJ databases">
        <title>Pararhodobacter sp. nov., isolated from marine algae.</title>
        <authorList>
            <person name="Choi B.J."/>
            <person name="Kim J.M."/>
            <person name="Lee J.K."/>
            <person name="Choi D.G."/>
            <person name="Jeon C.O."/>
        </authorList>
    </citation>
    <scope>NUCLEOTIDE SEQUENCE [LARGE SCALE GENOMIC DNA]</scope>
    <source>
        <strain evidence="1 2">ZQ420</strain>
    </source>
</reference>
<organism evidence="1 2">
    <name type="scientific">Pararhodobacter zhoushanensis</name>
    <dbReference type="NCBI Taxonomy" id="2479545"/>
    <lineage>
        <taxon>Bacteria</taxon>
        <taxon>Pseudomonadati</taxon>
        <taxon>Pseudomonadota</taxon>
        <taxon>Alphaproteobacteria</taxon>
        <taxon>Rhodobacterales</taxon>
        <taxon>Paracoccaceae</taxon>
        <taxon>Pararhodobacter</taxon>
    </lineage>
</organism>
<dbReference type="InterPro" id="IPR036388">
    <property type="entry name" value="WH-like_DNA-bd_sf"/>
</dbReference>
<dbReference type="EMBL" id="JAPDFL010000001">
    <property type="protein sequence ID" value="MCW1933822.1"/>
    <property type="molecule type" value="Genomic_DNA"/>
</dbReference>
<sequence>MKAKKLYDLVWTSRPLMQAAEACVENGLAGTDLTVRMRAVLEILLAQGALPVPDIAAKLEIQRQYVQVMVNETLASGFTAQHPNPRHKRSPFWR</sequence>
<dbReference type="SUPFAM" id="SSF46785">
    <property type="entry name" value="Winged helix' DNA-binding domain"/>
    <property type="match status" value="1"/>
</dbReference>
<protein>
    <submittedName>
        <fullName evidence="1">MarR family transcriptional regulator</fullName>
    </submittedName>
</protein>